<name>A0A2Z4FHA0_9DELT</name>
<evidence type="ECO:0000313" key="1">
    <source>
        <dbReference type="EMBL" id="AWV88372.1"/>
    </source>
</evidence>
<dbReference type="KEGG" id="bsed:DN745_03040"/>
<sequence>MKTIAVSAALSFLVLASTSAFASDNADTEPSIDGLHIYSAFGLRAIPLGAKLDLNAGYRLGLSDSDSVLLKDTYIEAGVTTISSPSSFWGGAYIEALPVAVLKLRATAQSMTHFGTFGYLHLPTDPDQSDWSLDALDKPISSGTPGQGYVLEGAATLQAKFGNFVAMVPAKYSYVSMDVDRAYYETNFDFLLEPTDQVWQIEPTLGYVFVMKEHDSWVLTGFRWQHAETVKSALSRDMPTLLGMWKLPGKPTGAEMKLVGLGGYWLNHTNREDTLYFAAQLAADWRF</sequence>
<keyword evidence="2" id="KW-1185">Reference proteome</keyword>
<reference evidence="1 2" key="1">
    <citation type="submission" date="2018-06" db="EMBL/GenBank/DDBJ databases">
        <title>Lujinxingia sediminis gen. nov. sp. nov., a new facultative anaerobic member of the class Deltaproteobacteria, and proposal of Lujinxingaceae fam. nov.</title>
        <authorList>
            <person name="Guo L.-Y."/>
            <person name="Li C.-M."/>
            <person name="Wang S."/>
            <person name="Du Z.-J."/>
        </authorList>
    </citation>
    <scope>NUCLEOTIDE SEQUENCE [LARGE SCALE GENOMIC DNA]</scope>
    <source>
        <strain evidence="1 2">FA350</strain>
    </source>
</reference>
<dbReference type="AlphaFoldDB" id="A0A2Z4FHA0"/>
<accession>A0A2Z4FHA0</accession>
<dbReference type="Proteomes" id="UP000249799">
    <property type="component" value="Chromosome"/>
</dbReference>
<dbReference type="EMBL" id="CP030032">
    <property type="protein sequence ID" value="AWV88372.1"/>
    <property type="molecule type" value="Genomic_DNA"/>
</dbReference>
<proteinExistence type="predicted"/>
<dbReference type="RefSeq" id="WP_111332052.1">
    <property type="nucleotide sequence ID" value="NZ_CP030032.1"/>
</dbReference>
<organism evidence="1 2">
    <name type="scientific">Bradymonas sediminis</name>
    <dbReference type="NCBI Taxonomy" id="1548548"/>
    <lineage>
        <taxon>Bacteria</taxon>
        <taxon>Deltaproteobacteria</taxon>
        <taxon>Bradymonadales</taxon>
        <taxon>Bradymonadaceae</taxon>
        <taxon>Bradymonas</taxon>
    </lineage>
</organism>
<dbReference type="OrthoDB" id="5492788at2"/>
<gene>
    <name evidence="1" type="ORF">DN745_03040</name>
</gene>
<protein>
    <submittedName>
        <fullName evidence="1">Uncharacterized protein</fullName>
    </submittedName>
</protein>
<evidence type="ECO:0000313" key="2">
    <source>
        <dbReference type="Proteomes" id="UP000249799"/>
    </source>
</evidence>